<proteinExistence type="inferred from homology"/>
<evidence type="ECO:0000256" key="7">
    <source>
        <dbReference type="ARBA" id="ARBA00022840"/>
    </source>
</evidence>
<dbReference type="InterPro" id="IPR003594">
    <property type="entry name" value="HATPase_dom"/>
</dbReference>
<dbReference type="Gene3D" id="3.30.1360.40">
    <property type="match status" value="1"/>
</dbReference>
<evidence type="ECO:0000256" key="10">
    <source>
        <dbReference type="ARBA" id="ARBA00023029"/>
    </source>
</evidence>
<keyword evidence="9" id="KW-0694">RNA-binding</keyword>
<evidence type="ECO:0000313" key="18">
    <source>
        <dbReference type="EMBL" id="PAV84356.1"/>
    </source>
</evidence>
<dbReference type="Gene3D" id="1.10.268.10">
    <property type="entry name" value="Topoisomerase, domain 3"/>
    <property type="match status" value="1"/>
</dbReference>
<dbReference type="InterPro" id="IPR001241">
    <property type="entry name" value="Topo_IIA"/>
</dbReference>
<dbReference type="SMART" id="SM00433">
    <property type="entry name" value="TOP2c"/>
    <property type="match status" value="1"/>
</dbReference>
<dbReference type="PROSITE" id="PS00177">
    <property type="entry name" value="TOPOISOMERASE_II"/>
    <property type="match status" value="1"/>
</dbReference>
<keyword evidence="11 13" id="KW-0238">DNA-binding</keyword>
<dbReference type="GO" id="GO:0000819">
    <property type="term" value="P:sister chromatid segregation"/>
    <property type="evidence" value="ECO:0007669"/>
    <property type="project" value="TreeGrafter"/>
</dbReference>
<dbReference type="Pfam" id="PF02518">
    <property type="entry name" value="HATPase_c"/>
    <property type="match status" value="1"/>
</dbReference>
<dbReference type="Gene3D" id="3.90.199.10">
    <property type="entry name" value="Topoisomerase II, domain 5"/>
    <property type="match status" value="1"/>
</dbReference>
<feature type="compositionally biased region" description="Gly residues" evidence="15">
    <location>
        <begin position="1461"/>
        <end position="1471"/>
    </location>
</feature>
<dbReference type="GO" id="GO:0005634">
    <property type="term" value="C:nucleus"/>
    <property type="evidence" value="ECO:0007669"/>
    <property type="project" value="TreeGrafter"/>
</dbReference>
<dbReference type="Gene3D" id="3.30.1490.30">
    <property type="match status" value="1"/>
</dbReference>
<comment type="caution">
    <text evidence="18">The sequence shown here is derived from an EMBL/GenBank/DDBJ whole genome shotgun (WGS) entry which is preliminary data.</text>
</comment>
<dbReference type="PANTHER" id="PTHR10169">
    <property type="entry name" value="DNA TOPOISOMERASE/GYRASE"/>
    <property type="match status" value="1"/>
</dbReference>
<evidence type="ECO:0000256" key="5">
    <source>
        <dbReference type="ARBA" id="ARBA00022723"/>
    </source>
</evidence>
<dbReference type="FunFam" id="3.40.50.670:FF:000001">
    <property type="entry name" value="DNA topoisomerase 2"/>
    <property type="match status" value="1"/>
</dbReference>
<comment type="cofactor">
    <cofactor evidence="3">
        <name>Mg(2+)</name>
        <dbReference type="ChEBI" id="CHEBI:18420"/>
    </cofactor>
</comment>
<dbReference type="Gene3D" id="3.40.50.670">
    <property type="match status" value="1"/>
</dbReference>
<dbReference type="InterPro" id="IPR012677">
    <property type="entry name" value="Nucleotide-bd_a/b_plait_sf"/>
</dbReference>
<feature type="compositionally biased region" description="Basic and acidic residues" evidence="15">
    <location>
        <begin position="1447"/>
        <end position="1459"/>
    </location>
</feature>
<reference evidence="18 19" key="1">
    <citation type="journal article" date="2017" name="Curr. Biol.">
        <title>Genome architecture and evolution of a unichromosomal asexual nematode.</title>
        <authorList>
            <person name="Fradin H."/>
            <person name="Zegar C."/>
            <person name="Gutwein M."/>
            <person name="Lucas J."/>
            <person name="Kovtun M."/>
            <person name="Corcoran D."/>
            <person name="Baugh L.R."/>
            <person name="Kiontke K."/>
            <person name="Gunsalus K."/>
            <person name="Fitch D.H."/>
            <person name="Piano F."/>
        </authorList>
    </citation>
    <scope>NUCLEOTIDE SEQUENCE [LARGE SCALE GENOMIC DNA]</scope>
    <source>
        <strain evidence="18">PF1309</strain>
    </source>
</reference>
<dbReference type="GO" id="GO:0005524">
    <property type="term" value="F:ATP binding"/>
    <property type="evidence" value="ECO:0007669"/>
    <property type="project" value="UniProtKB-UniRule"/>
</dbReference>
<feature type="region of interest" description="Disordered" evidence="15">
    <location>
        <begin position="1219"/>
        <end position="1286"/>
    </location>
</feature>
<evidence type="ECO:0000256" key="12">
    <source>
        <dbReference type="ARBA" id="ARBA00023235"/>
    </source>
</evidence>
<dbReference type="SUPFAM" id="SSF54211">
    <property type="entry name" value="Ribosomal protein S5 domain 2-like"/>
    <property type="match status" value="1"/>
</dbReference>
<dbReference type="InterPro" id="IPR025715">
    <property type="entry name" value="FoP_C"/>
</dbReference>
<dbReference type="SUPFAM" id="SSF56719">
    <property type="entry name" value="Type II DNA topoisomerase"/>
    <property type="match status" value="1"/>
</dbReference>
<dbReference type="Pfam" id="PF01751">
    <property type="entry name" value="Toprim"/>
    <property type="match status" value="1"/>
</dbReference>
<evidence type="ECO:0000259" key="17">
    <source>
        <dbReference type="PROSITE" id="PS52040"/>
    </source>
</evidence>
<dbReference type="PROSITE" id="PS50880">
    <property type="entry name" value="TOPRIM"/>
    <property type="match status" value="1"/>
</dbReference>
<dbReference type="Proteomes" id="UP000218231">
    <property type="component" value="Unassembled WGS sequence"/>
</dbReference>
<dbReference type="InterPro" id="IPR036890">
    <property type="entry name" value="HATPase_C_sf"/>
</dbReference>
<dbReference type="InterPro" id="IPR018522">
    <property type="entry name" value="TopoIIA_CS"/>
</dbReference>
<dbReference type="SMART" id="SM00387">
    <property type="entry name" value="HATPase_c"/>
    <property type="match status" value="1"/>
</dbReference>
<dbReference type="PRINTS" id="PR01158">
    <property type="entry name" value="TOPISMRASEII"/>
</dbReference>
<evidence type="ECO:0000256" key="8">
    <source>
        <dbReference type="ARBA" id="ARBA00022842"/>
    </source>
</evidence>
<dbReference type="PROSITE" id="PS52040">
    <property type="entry name" value="TOPO_IIA"/>
    <property type="match status" value="1"/>
</dbReference>
<accession>A0A2A2LDP1</accession>
<dbReference type="Pfam" id="PF00521">
    <property type="entry name" value="DNA_topoisoIV"/>
    <property type="match status" value="1"/>
</dbReference>
<dbReference type="InterPro" id="IPR013760">
    <property type="entry name" value="Topo_IIA-like_dom_sf"/>
</dbReference>
<organism evidence="18 19">
    <name type="scientific">Diploscapter pachys</name>
    <dbReference type="NCBI Taxonomy" id="2018661"/>
    <lineage>
        <taxon>Eukaryota</taxon>
        <taxon>Metazoa</taxon>
        <taxon>Ecdysozoa</taxon>
        <taxon>Nematoda</taxon>
        <taxon>Chromadorea</taxon>
        <taxon>Rhabditida</taxon>
        <taxon>Rhabditina</taxon>
        <taxon>Rhabditomorpha</taxon>
        <taxon>Rhabditoidea</taxon>
        <taxon>Rhabditidae</taxon>
        <taxon>Diploscapter</taxon>
    </lineage>
</organism>
<dbReference type="EMBL" id="LIAE01006862">
    <property type="protein sequence ID" value="PAV84356.1"/>
    <property type="molecule type" value="Genomic_DNA"/>
</dbReference>
<comment type="similarity">
    <text evidence="4 14">Belongs to the type II topoisomerase family.</text>
</comment>
<dbReference type="Gene3D" id="3.30.565.10">
    <property type="entry name" value="Histidine kinase-like ATPase, C-terminal domain"/>
    <property type="match status" value="1"/>
</dbReference>
<dbReference type="EC" id="5.6.2.2" evidence="14"/>
<dbReference type="Gene3D" id="3.30.230.10">
    <property type="match status" value="1"/>
</dbReference>
<keyword evidence="6 14" id="KW-0547">Nucleotide-binding</keyword>
<dbReference type="InterPro" id="IPR050634">
    <property type="entry name" value="DNA_Topoisomerase_II"/>
</dbReference>
<dbReference type="GO" id="GO:0046872">
    <property type="term" value="F:metal ion binding"/>
    <property type="evidence" value="ECO:0007669"/>
    <property type="project" value="UniProtKB-KW"/>
</dbReference>
<evidence type="ECO:0000256" key="2">
    <source>
        <dbReference type="ARBA" id="ARBA00001913"/>
    </source>
</evidence>
<evidence type="ECO:0000256" key="6">
    <source>
        <dbReference type="ARBA" id="ARBA00022741"/>
    </source>
</evidence>
<dbReference type="InterPro" id="IPR035979">
    <property type="entry name" value="RBD_domain_sf"/>
</dbReference>
<evidence type="ECO:0000256" key="3">
    <source>
        <dbReference type="ARBA" id="ARBA00001946"/>
    </source>
</evidence>
<dbReference type="SMART" id="SM01218">
    <property type="entry name" value="FoP_duplication"/>
    <property type="match status" value="1"/>
</dbReference>
<dbReference type="InterPro" id="IPR001154">
    <property type="entry name" value="TopoII_euk"/>
</dbReference>
<feature type="region of interest" description="Disordered" evidence="15">
    <location>
        <begin position="1425"/>
        <end position="1477"/>
    </location>
</feature>
<feature type="domain" description="Topo IIA-type catalytic" evidence="17">
    <location>
        <begin position="733"/>
        <end position="1168"/>
    </location>
</feature>
<evidence type="ECO:0000256" key="11">
    <source>
        <dbReference type="ARBA" id="ARBA00023125"/>
    </source>
</evidence>
<comment type="function">
    <text evidence="14">Control of topological states of DNA by transient breakage and subsequent rejoining of DNA strands. Topoisomerase II makes double-strand breaks.</text>
</comment>
<dbReference type="FunFam" id="3.90.199.10:FF:000002">
    <property type="entry name" value="DNA topoisomerase 2"/>
    <property type="match status" value="1"/>
</dbReference>
<sequence length="1493" mass="167552">MRRCCVDTVRSLRGLHQIRRFYLQKRALLNSIEAATCQAIPTTSKAAYATGVKTKAEKTVEYRRISGEEHALLRPDTYVGSIELVHDTPMWVYENGRVIKRNVTFSPALLKIFDEILVNAADNKFRDPKNMTEIRIKVDQESNVISIWNDGRGIAVEIHPDEGMYMPSLIFGQMYTSSHYDDQEIKCVGGRNGFGAKLCNIFSTRFEVETVDGKRGLKFRQKWMQNMQCAEEPVIEKTDEADHTCVTFQPDLGRFHMGGLTSDVCDLFFMRAVEVASTLPNVTVYYNDQFIQVEDFSSFMRLFFDTESGNQIYDVRFSPQWHIGVAPSNSGYLYNSFVNNIATRKGGTHVDYVMDKLIAILRPELKKQLAVDVRPQVIRDNLCLFVNCLIDNPSFSSQTKESLTTSPSKFGSSFDFKAKDILKWADSVGLIEQIVEQITADKQRAQRKKVRKPSKDDHLYDIAKLEDAVWAGSGKDGAKQCTLILTEGDSAKALAIAGLQVVGREKYGVFPLRGKLLNVSELTPGRILESAELKSVIRILGLQFDKKYETEEERNGLRYGRILLLTDQDDDGCHIRALVLNVIYRFWPRLIQSGFVTSLHTPLIKAKLGSTVLNFYSTKEFEVWQKKEEENADAYTVKYYKGLGTSTSAEAREYFRNLEERIIVYTGTSEADTEAMKVAFEREQTEERKKWLAVREGKQEEVEPAECSNSVSLKDFINGDLREYGIANMRRSIPNVMDGLKPSQRKILYTLMKQPESREVKVSQLAGLVAQTQAYHHGEVSLTSAIVKLAQNFVGSNNVPLLEGVGQFGTRHEGGEDAAAARYIYTKLSSLTRLIFPKSDDNLLEYCQEENLTVEPRWFCPIIPMVLVNGAMGLATGYSTRIPNHDPQKIIEILLQMIEDNGKTDGRASFNPYYEQFKGNILAESDRQFAFYGKAKILEGERKNSPIIKIGISELPVGVWTNRYKENVLRGLIENDKIKCFYEQHTQNDVKFILHANKSNLPSRLSTNENLLKWLKLRCITSMNMVLFDHNHSIHTYESPVEILQEHFAIRRKLYEERLRREVVENEAKFRKVDNQVRFIEFIVDGRLSLKKKNKVEIENELRNLGFEENPTKKLKGQAAGLSYLLNTTFEQMTEEELSKLRESRRQKEEEWKLAEGDDWKQRWTKELNTLQKSFKFKFYHVSNVSEPLSIEFGGLEAETKTEMANVNMSLDEIIQKNKKPRVGGRGGGFRNGAGKPRGGGGARRSTGGGAVRTPKAGAARKGFGRESTPPGKWRHDKFKELENGGSFKSGGAATLVSAAGGLAGNPNRKVRVNISNLATSVVTADLEELFEPYGFDTVTVHFNESGEPLGTGDVTLKRKDANKMLNDFKGVNLDGQLLKMVIVDGSTVAGGGISSRLQYTAKPQISRSIPRVNAVGGIRKKFAGGAGGGSAGGRRRNAGSGNPNRFLDRLAGEDESPRKGAGGRGGAGKGGAKKVKTAAQLDAELEAYMQAK</sequence>
<dbReference type="SUPFAM" id="SSF55874">
    <property type="entry name" value="ATPase domain of HSP90 chaperone/DNA topoisomerase II/histidine kinase"/>
    <property type="match status" value="1"/>
</dbReference>
<dbReference type="GO" id="GO:0000712">
    <property type="term" value="P:resolution of meiotic recombination intermediates"/>
    <property type="evidence" value="ECO:0007669"/>
    <property type="project" value="TreeGrafter"/>
</dbReference>
<name>A0A2A2LDP1_9BILA</name>
<dbReference type="Pfam" id="PF16898">
    <property type="entry name" value="TOPRIM_C"/>
    <property type="match status" value="1"/>
</dbReference>
<dbReference type="InterPro" id="IPR013757">
    <property type="entry name" value="Topo_IIA_A_a_sf"/>
</dbReference>
<dbReference type="GO" id="GO:0003918">
    <property type="term" value="F:DNA topoisomerase type II (double strand cut, ATP-hydrolyzing) activity"/>
    <property type="evidence" value="ECO:0007669"/>
    <property type="project" value="UniProtKB-UniRule"/>
</dbReference>
<comment type="cofactor">
    <cofactor evidence="2">
        <name>Ca(2+)</name>
        <dbReference type="ChEBI" id="CHEBI:29108"/>
    </cofactor>
</comment>
<dbReference type="InterPro" id="IPR013759">
    <property type="entry name" value="Topo_IIA_B_C"/>
</dbReference>
<evidence type="ECO:0000256" key="4">
    <source>
        <dbReference type="ARBA" id="ARBA00011080"/>
    </source>
</evidence>
<keyword evidence="12 13" id="KW-0413">Isomerase</keyword>
<dbReference type="InterPro" id="IPR020568">
    <property type="entry name" value="Ribosomal_Su5_D2-typ_SF"/>
</dbReference>
<dbReference type="InterPro" id="IPR002205">
    <property type="entry name" value="Topo_IIA_dom_A"/>
</dbReference>
<feature type="active site" description="O-(5'-phospho-DNA)-tyrosine intermediate" evidence="13">
    <location>
        <position position="823"/>
    </location>
</feature>
<evidence type="ECO:0000256" key="15">
    <source>
        <dbReference type="SAM" id="MobiDB-lite"/>
    </source>
</evidence>
<dbReference type="PANTHER" id="PTHR10169:SF38">
    <property type="entry name" value="DNA TOPOISOMERASE 2"/>
    <property type="match status" value="1"/>
</dbReference>
<evidence type="ECO:0000256" key="1">
    <source>
        <dbReference type="ARBA" id="ARBA00000185"/>
    </source>
</evidence>
<gene>
    <name evidence="18" type="ORF">WR25_20811</name>
</gene>
<comment type="subunit">
    <text evidence="14">Homodimer.</text>
</comment>
<dbReference type="Gene3D" id="3.30.70.330">
    <property type="match status" value="1"/>
</dbReference>
<evidence type="ECO:0000259" key="16">
    <source>
        <dbReference type="PROSITE" id="PS50880"/>
    </source>
</evidence>
<keyword evidence="7 14" id="KW-0067">ATP-binding</keyword>
<dbReference type="InterPro" id="IPR013758">
    <property type="entry name" value="Topo_IIA_A/C_ab"/>
</dbReference>
<evidence type="ECO:0000313" key="19">
    <source>
        <dbReference type="Proteomes" id="UP000218231"/>
    </source>
</evidence>
<dbReference type="SUPFAM" id="SSF54928">
    <property type="entry name" value="RNA-binding domain, RBD"/>
    <property type="match status" value="1"/>
</dbReference>
<dbReference type="InterPro" id="IPR013506">
    <property type="entry name" value="Topo_IIA_bsu_dom2"/>
</dbReference>
<dbReference type="InterPro" id="IPR014721">
    <property type="entry name" value="Ribsml_uS5_D2-typ_fold_subgr"/>
</dbReference>
<dbReference type="OrthoDB" id="276498at2759"/>
<dbReference type="Pfam" id="PF00204">
    <property type="entry name" value="DNA_gyraseB"/>
    <property type="match status" value="1"/>
</dbReference>
<dbReference type="GO" id="GO:0003677">
    <property type="term" value="F:DNA binding"/>
    <property type="evidence" value="ECO:0007669"/>
    <property type="project" value="UniProtKB-UniRule"/>
</dbReference>
<feature type="compositionally biased region" description="Gly residues" evidence="15">
    <location>
        <begin position="1224"/>
        <end position="1251"/>
    </location>
</feature>
<keyword evidence="19" id="KW-1185">Reference proteome</keyword>
<dbReference type="GO" id="GO:0006265">
    <property type="term" value="P:DNA topological change"/>
    <property type="evidence" value="ECO:0007669"/>
    <property type="project" value="UniProtKB-UniRule"/>
</dbReference>
<dbReference type="InterPro" id="IPR031660">
    <property type="entry name" value="TOPRIM_C"/>
</dbReference>
<keyword evidence="10 13" id="KW-0799">Topoisomerase</keyword>
<dbReference type="STRING" id="2018661.A0A2A2LDP1"/>
<keyword evidence="8" id="KW-0460">Magnesium</keyword>
<dbReference type="InterPro" id="IPR006171">
    <property type="entry name" value="TOPRIM_dom"/>
</dbReference>
<protein>
    <recommendedName>
        <fullName evidence="14">DNA topoisomerase 2</fullName>
        <ecNumber evidence="14">5.6.2.2</ecNumber>
    </recommendedName>
</protein>
<dbReference type="GO" id="GO:0003723">
    <property type="term" value="F:RNA binding"/>
    <property type="evidence" value="ECO:0007669"/>
    <property type="project" value="UniProtKB-KW"/>
</dbReference>
<keyword evidence="5" id="KW-0479">Metal-binding</keyword>
<evidence type="ECO:0000256" key="9">
    <source>
        <dbReference type="ARBA" id="ARBA00022884"/>
    </source>
</evidence>
<evidence type="ECO:0000256" key="13">
    <source>
        <dbReference type="PROSITE-ProRule" id="PRU01384"/>
    </source>
</evidence>
<evidence type="ECO:0000256" key="14">
    <source>
        <dbReference type="RuleBase" id="RU362094"/>
    </source>
</evidence>
<comment type="catalytic activity">
    <reaction evidence="1 13 14">
        <text>ATP-dependent breakage, passage and rejoining of double-stranded DNA.</text>
        <dbReference type="EC" id="5.6.2.2"/>
    </reaction>
</comment>
<dbReference type="PRINTS" id="PR00418">
    <property type="entry name" value="TPI2FAMILY"/>
</dbReference>
<feature type="domain" description="Toprim" evidence="16">
    <location>
        <begin position="481"/>
        <end position="596"/>
    </location>
</feature>
<dbReference type="SMART" id="SM00434">
    <property type="entry name" value="TOP4c"/>
    <property type="match status" value="1"/>
</dbReference>